<dbReference type="RefSeq" id="WP_163568524.1">
    <property type="nucleotide sequence ID" value="NZ_BAAANY010000009.1"/>
</dbReference>
<comment type="caution">
    <text evidence="2">The sequence shown here is derived from an EMBL/GenBank/DDBJ whole genome shotgun (WGS) entry which is preliminary data.</text>
</comment>
<evidence type="ECO:0000313" key="2">
    <source>
        <dbReference type="EMBL" id="GAA1676570.1"/>
    </source>
</evidence>
<evidence type="ECO:0000256" key="1">
    <source>
        <dbReference type="SAM" id="MobiDB-lite"/>
    </source>
</evidence>
<proteinExistence type="predicted"/>
<feature type="region of interest" description="Disordered" evidence="1">
    <location>
        <begin position="83"/>
        <end position="112"/>
    </location>
</feature>
<dbReference type="SUPFAM" id="SSF140453">
    <property type="entry name" value="EsxAB dimer-like"/>
    <property type="match status" value="1"/>
</dbReference>
<keyword evidence="3" id="KW-1185">Reference proteome</keyword>
<gene>
    <name evidence="2" type="ORF">GCM10009765_27400</name>
</gene>
<dbReference type="InterPro" id="IPR036689">
    <property type="entry name" value="ESAT-6-like_sf"/>
</dbReference>
<evidence type="ECO:0008006" key="4">
    <source>
        <dbReference type="Google" id="ProtNLM"/>
    </source>
</evidence>
<organism evidence="2 3">
    <name type="scientific">Fodinicola feengrottensis</name>
    <dbReference type="NCBI Taxonomy" id="435914"/>
    <lineage>
        <taxon>Bacteria</taxon>
        <taxon>Bacillati</taxon>
        <taxon>Actinomycetota</taxon>
        <taxon>Actinomycetes</taxon>
        <taxon>Mycobacteriales</taxon>
        <taxon>Fodinicola</taxon>
    </lineage>
</organism>
<evidence type="ECO:0000313" key="3">
    <source>
        <dbReference type="Proteomes" id="UP001500618"/>
    </source>
</evidence>
<accession>A0ABN2GTH6</accession>
<sequence length="112" mass="11514">MVKFDMGAATLSTLAKQTQGSSGDLGSLIKQLVAAVTPLEGKFNGAGRSAFDTFKAQSDQVTADLNGALSKILGGQGGMNSAFTTGDQQMADHSHHAMSTANFDAARFGSSR</sequence>
<dbReference type="EMBL" id="BAAANY010000009">
    <property type="protein sequence ID" value="GAA1676570.1"/>
    <property type="molecule type" value="Genomic_DNA"/>
</dbReference>
<reference evidence="2 3" key="1">
    <citation type="journal article" date="2019" name="Int. J. Syst. Evol. Microbiol.">
        <title>The Global Catalogue of Microorganisms (GCM) 10K type strain sequencing project: providing services to taxonomists for standard genome sequencing and annotation.</title>
        <authorList>
            <consortium name="The Broad Institute Genomics Platform"/>
            <consortium name="The Broad Institute Genome Sequencing Center for Infectious Disease"/>
            <person name="Wu L."/>
            <person name="Ma J."/>
        </authorList>
    </citation>
    <scope>NUCLEOTIDE SEQUENCE [LARGE SCALE GENOMIC DNA]</scope>
    <source>
        <strain evidence="2 3">JCM 14718</strain>
    </source>
</reference>
<protein>
    <recommendedName>
        <fullName evidence="4">WXG100 family type VII secretion target</fullName>
    </recommendedName>
</protein>
<dbReference type="Pfam" id="PF06013">
    <property type="entry name" value="WXG100"/>
    <property type="match status" value="1"/>
</dbReference>
<dbReference type="InterPro" id="IPR010310">
    <property type="entry name" value="T7SS_ESAT-6-like"/>
</dbReference>
<dbReference type="Proteomes" id="UP001500618">
    <property type="component" value="Unassembled WGS sequence"/>
</dbReference>
<dbReference type="Gene3D" id="1.10.287.1060">
    <property type="entry name" value="ESAT-6-like"/>
    <property type="match status" value="1"/>
</dbReference>
<name>A0ABN2GTH6_9ACTN</name>